<dbReference type="SUPFAM" id="SSF53756">
    <property type="entry name" value="UDP-Glycosyltransferase/glycogen phosphorylase"/>
    <property type="match status" value="1"/>
</dbReference>
<keyword evidence="6" id="KW-0328">Glycosyltransferase</keyword>
<dbReference type="PANTHER" id="PTHR30372:SF4">
    <property type="entry name" value="LIPID-A-DISACCHARIDE SYNTHASE, MITOCHONDRIAL-RELATED"/>
    <property type="match status" value="1"/>
</dbReference>
<evidence type="ECO:0000256" key="2">
    <source>
        <dbReference type="ARBA" id="ARBA00012687"/>
    </source>
</evidence>
<evidence type="ECO:0000313" key="12">
    <source>
        <dbReference type="EMBL" id="RCK81287.1"/>
    </source>
</evidence>
<dbReference type="PANTHER" id="PTHR30372">
    <property type="entry name" value="LIPID-A-DISACCHARIDE SYNTHASE"/>
    <property type="match status" value="1"/>
</dbReference>
<evidence type="ECO:0000256" key="11">
    <source>
        <dbReference type="SAM" id="MobiDB-lite"/>
    </source>
</evidence>
<keyword evidence="4" id="KW-0444">Lipid biosynthesis</keyword>
<evidence type="ECO:0000256" key="4">
    <source>
        <dbReference type="ARBA" id="ARBA00022516"/>
    </source>
</evidence>
<keyword evidence="7" id="KW-0808">Transferase</keyword>
<dbReference type="EC" id="2.4.1.182" evidence="2 10"/>
<keyword evidence="8" id="KW-0443">Lipid metabolism</keyword>
<sequence>MNVISGGRPPRVFFIAGEHSGDLQGSLVLAHLKRWRPDLVAEGIGGPLMKKAGLHCLHSIDELAVIGFIEVLKNLRHFLSVFEEVKQHLTAHRPDLLVLIDYPGFNTRVATVAKELGIHVVYYITPQVWAWNPSRVHKITRIIDEAVVVFSFEEKIWRRAGARVSWFGHPLVGITEARLPPDQFRAELELGDGPVISLLPGSRAQEIRYILPGLLDAAELILKARPTTRFLLPLAGTIQESLVLPHLKGRNLPLTLLRGQTYEAVAASDLALVASGTATLETALLGTPMIIVYQTNLLTSIMSKFLIQKPHIGLPNVVAGRQIVPEFIRWRFRPRLIADEALSILASPRRQDTIRRQLAQVRALLGPPGASERVARHLLDRLGELVGAAATAAPASSMEAGPVATAGAPDASDATAAPARPATVTTTREGGPA</sequence>
<evidence type="ECO:0000313" key="13">
    <source>
        <dbReference type="Proteomes" id="UP000252355"/>
    </source>
</evidence>
<keyword evidence="5" id="KW-0441">Lipid A biosynthesis</keyword>
<accession>A0A367ZTV8</accession>
<proteinExistence type="predicted"/>
<comment type="caution">
    <text evidence="12">The sequence shown here is derived from an EMBL/GenBank/DDBJ whole genome shotgun (WGS) entry which is preliminary data.</text>
</comment>
<feature type="compositionally biased region" description="Low complexity" evidence="11">
    <location>
        <begin position="403"/>
        <end position="433"/>
    </location>
</feature>
<dbReference type="GO" id="GO:0005543">
    <property type="term" value="F:phospholipid binding"/>
    <property type="evidence" value="ECO:0007669"/>
    <property type="project" value="TreeGrafter"/>
</dbReference>
<dbReference type="AlphaFoldDB" id="A0A367ZTV8"/>
<evidence type="ECO:0000256" key="8">
    <source>
        <dbReference type="ARBA" id="ARBA00023098"/>
    </source>
</evidence>
<dbReference type="InterPro" id="IPR003835">
    <property type="entry name" value="Glyco_trans_19"/>
</dbReference>
<feature type="region of interest" description="Disordered" evidence="11">
    <location>
        <begin position="393"/>
        <end position="433"/>
    </location>
</feature>
<gene>
    <name evidence="12" type="ORF">OZSIB_2156</name>
</gene>
<evidence type="ECO:0000256" key="10">
    <source>
        <dbReference type="NCBIfam" id="TIGR00215"/>
    </source>
</evidence>
<dbReference type="GO" id="GO:0008915">
    <property type="term" value="F:lipid-A-disaccharide synthase activity"/>
    <property type="evidence" value="ECO:0007669"/>
    <property type="project" value="UniProtKB-UniRule"/>
</dbReference>
<comment type="catalytic activity">
    <reaction evidence="9">
        <text>a lipid X + a UDP-2-N,3-O-bis[(3R)-3-hydroxyacyl]-alpha-D-glucosamine = a lipid A disaccharide + UDP + H(+)</text>
        <dbReference type="Rhea" id="RHEA:67828"/>
        <dbReference type="ChEBI" id="CHEBI:15378"/>
        <dbReference type="ChEBI" id="CHEBI:58223"/>
        <dbReference type="ChEBI" id="CHEBI:137748"/>
        <dbReference type="ChEBI" id="CHEBI:176338"/>
        <dbReference type="ChEBI" id="CHEBI:176343"/>
        <dbReference type="EC" id="2.4.1.182"/>
    </reaction>
</comment>
<dbReference type="Proteomes" id="UP000252355">
    <property type="component" value="Unassembled WGS sequence"/>
</dbReference>
<evidence type="ECO:0000256" key="6">
    <source>
        <dbReference type="ARBA" id="ARBA00022676"/>
    </source>
</evidence>
<comment type="function">
    <text evidence="1">Condensation of UDP-2,3-diacylglucosamine and 2,3-diacylglucosamine-1-phosphate to form lipid A disaccharide, a precursor of lipid A, a phosphorylated glycolipid that anchors the lipopolysaccharide to the outer membrane of the cell.</text>
</comment>
<dbReference type="EMBL" id="QOQW01000002">
    <property type="protein sequence ID" value="RCK81287.1"/>
    <property type="molecule type" value="Genomic_DNA"/>
</dbReference>
<evidence type="ECO:0000256" key="9">
    <source>
        <dbReference type="ARBA" id="ARBA00048975"/>
    </source>
</evidence>
<evidence type="ECO:0000256" key="3">
    <source>
        <dbReference type="ARBA" id="ARBA00020902"/>
    </source>
</evidence>
<dbReference type="GO" id="GO:0009245">
    <property type="term" value="P:lipid A biosynthetic process"/>
    <property type="evidence" value="ECO:0007669"/>
    <property type="project" value="UniProtKB-UniRule"/>
</dbReference>
<name>A0A367ZTV8_9BACT</name>
<protein>
    <recommendedName>
        <fullName evidence="3 10">Lipid-A-disaccharide synthase</fullName>
        <ecNumber evidence="2 10">2.4.1.182</ecNumber>
    </recommendedName>
</protein>
<reference evidence="12 13" key="1">
    <citation type="submission" date="2018-05" db="EMBL/GenBank/DDBJ databases">
        <title>A metagenomic window into the 2 km-deep terrestrial subsurface aquifer revealed taxonomically and functionally diverse microbial community comprising novel uncultured bacterial lineages.</title>
        <authorList>
            <person name="Kadnikov V.V."/>
            <person name="Mardanov A.V."/>
            <person name="Beletsky A.V."/>
            <person name="Banks D."/>
            <person name="Pimenov N.V."/>
            <person name="Frank Y.A."/>
            <person name="Karnachuk O.V."/>
            <person name="Ravin N.V."/>
        </authorList>
    </citation>
    <scope>NUCLEOTIDE SEQUENCE [LARGE SCALE GENOMIC DNA]</scope>
    <source>
        <strain evidence="12">BY5</strain>
    </source>
</reference>
<dbReference type="GO" id="GO:0016020">
    <property type="term" value="C:membrane"/>
    <property type="evidence" value="ECO:0007669"/>
    <property type="project" value="GOC"/>
</dbReference>
<evidence type="ECO:0000256" key="1">
    <source>
        <dbReference type="ARBA" id="ARBA00002056"/>
    </source>
</evidence>
<dbReference type="NCBIfam" id="TIGR00215">
    <property type="entry name" value="lpxB"/>
    <property type="match status" value="1"/>
</dbReference>
<dbReference type="Pfam" id="PF02684">
    <property type="entry name" value="LpxB"/>
    <property type="match status" value="1"/>
</dbReference>
<evidence type="ECO:0000256" key="5">
    <source>
        <dbReference type="ARBA" id="ARBA00022556"/>
    </source>
</evidence>
<organism evidence="12 13">
    <name type="scientific">Candidatus Ozemobacter sibiricus</name>
    <dbReference type="NCBI Taxonomy" id="2268124"/>
    <lineage>
        <taxon>Bacteria</taxon>
        <taxon>Candidatus Ozemobacteria</taxon>
        <taxon>Candidatus Ozemobacterales</taxon>
        <taxon>Candidatus Ozemobacteraceae</taxon>
        <taxon>Candidatus Ozemobacter</taxon>
    </lineage>
</organism>
<evidence type="ECO:0000256" key="7">
    <source>
        <dbReference type="ARBA" id="ARBA00022679"/>
    </source>
</evidence>